<dbReference type="EMBL" id="PQVF01000005">
    <property type="protein sequence ID" value="POY37169.1"/>
    <property type="molecule type" value="Genomic_DNA"/>
</dbReference>
<keyword evidence="2 7" id="KW-0808">Transferase</keyword>
<feature type="active site" description="Proton acceptor" evidence="4">
    <location>
        <position position="254"/>
    </location>
</feature>
<dbReference type="PROSITE" id="PS51683">
    <property type="entry name" value="SAM_OMT_II"/>
    <property type="match status" value="1"/>
</dbReference>
<feature type="domain" description="O-methyltransferase C-terminal" evidence="5">
    <location>
        <begin position="117"/>
        <end position="327"/>
    </location>
</feature>
<dbReference type="InterPro" id="IPR001077">
    <property type="entry name" value="COMT_C"/>
</dbReference>
<dbReference type="SUPFAM" id="SSF46785">
    <property type="entry name" value="Winged helix' DNA-binding domain"/>
    <property type="match status" value="1"/>
</dbReference>
<evidence type="ECO:0000259" key="5">
    <source>
        <dbReference type="Pfam" id="PF00891"/>
    </source>
</evidence>
<dbReference type="Pfam" id="PF08100">
    <property type="entry name" value="Dimerisation"/>
    <property type="match status" value="1"/>
</dbReference>
<evidence type="ECO:0000256" key="4">
    <source>
        <dbReference type="PIRSR" id="PIRSR005739-1"/>
    </source>
</evidence>
<dbReference type="InterPro" id="IPR036390">
    <property type="entry name" value="WH_DNA-bd_sf"/>
</dbReference>
<proteinExistence type="predicted"/>
<dbReference type="Gene3D" id="1.10.10.10">
    <property type="entry name" value="Winged helix-like DNA-binding domain superfamily/Winged helix DNA-binding domain"/>
    <property type="match status" value="1"/>
</dbReference>
<evidence type="ECO:0000256" key="2">
    <source>
        <dbReference type="ARBA" id="ARBA00022679"/>
    </source>
</evidence>
<evidence type="ECO:0000313" key="7">
    <source>
        <dbReference type="EMBL" id="POY37169.1"/>
    </source>
</evidence>
<sequence>MEQQTAIDPARIMQVGMGFWASKTLLTAVKLNLFTLLGKGQQSTKQIKNQLGLQTTDRHVSDWLDTLVSLGFLNREGIFDSANYSNTPDTDLFLDKNKPSYIGGILQMANNRSYNIWSNLETALKTGKPQNEASAGNMELFQVLYQDPQKLQEFMDAMSGIQSGNFRALVNKFDFDRYKTMADLGGADAWLSIQVCLKHPNIQCINFDLGPVEPLANKKIAQFNLQERITHLTGDFMKDELPDAEVYTMGNILHGMDESIKQQLINKIYEKLPDKGVFIAIENIIDNERRQNTFGLLMSLNMLLENGDGFDYSFVDFEKWATKAGFKKVEIMPLTGPCSAAIAYK</sequence>
<gene>
    <name evidence="7" type="ORF">C3K47_08930</name>
</gene>
<dbReference type="InterPro" id="IPR029063">
    <property type="entry name" value="SAM-dependent_MTases_sf"/>
</dbReference>
<dbReference type="PANTHER" id="PTHR11746">
    <property type="entry name" value="O-METHYLTRANSFERASE"/>
    <property type="match status" value="1"/>
</dbReference>
<evidence type="ECO:0000259" key="6">
    <source>
        <dbReference type="Pfam" id="PF08100"/>
    </source>
</evidence>
<evidence type="ECO:0000313" key="8">
    <source>
        <dbReference type="Proteomes" id="UP000236893"/>
    </source>
</evidence>
<dbReference type="Proteomes" id="UP000236893">
    <property type="component" value="Unassembled WGS sequence"/>
</dbReference>
<accession>A0A2S5A4E1</accession>
<dbReference type="PIRSF" id="PIRSF005739">
    <property type="entry name" value="O-mtase"/>
    <property type="match status" value="1"/>
</dbReference>
<dbReference type="GO" id="GO:0046983">
    <property type="term" value="F:protein dimerization activity"/>
    <property type="evidence" value="ECO:0007669"/>
    <property type="project" value="InterPro"/>
</dbReference>
<dbReference type="InterPro" id="IPR036388">
    <property type="entry name" value="WH-like_DNA-bd_sf"/>
</dbReference>
<keyword evidence="8" id="KW-1185">Reference proteome</keyword>
<dbReference type="OrthoDB" id="9766840at2"/>
<dbReference type="GO" id="GO:0008171">
    <property type="term" value="F:O-methyltransferase activity"/>
    <property type="evidence" value="ECO:0007669"/>
    <property type="project" value="InterPro"/>
</dbReference>
<dbReference type="RefSeq" id="WP_103788779.1">
    <property type="nucleotide sequence ID" value="NZ_PQVF01000005.1"/>
</dbReference>
<reference evidence="7 8" key="1">
    <citation type="submission" date="2018-01" db="EMBL/GenBank/DDBJ databases">
        <authorList>
            <person name="Gaut B.S."/>
            <person name="Morton B.R."/>
            <person name="Clegg M.T."/>
            <person name="Duvall M.R."/>
        </authorList>
    </citation>
    <scope>NUCLEOTIDE SEQUENCE [LARGE SCALE GENOMIC DNA]</scope>
    <source>
        <strain evidence="7 8">HR-AV</strain>
    </source>
</reference>
<dbReference type="Pfam" id="PF00891">
    <property type="entry name" value="Methyltransf_2"/>
    <property type="match status" value="1"/>
</dbReference>
<evidence type="ECO:0000256" key="3">
    <source>
        <dbReference type="ARBA" id="ARBA00022691"/>
    </source>
</evidence>
<keyword evidence="3" id="KW-0949">S-adenosyl-L-methionine</keyword>
<name>A0A2S5A4E1_9SPHI</name>
<comment type="caution">
    <text evidence="7">The sequence shown here is derived from an EMBL/GenBank/DDBJ whole genome shotgun (WGS) entry which is preliminary data.</text>
</comment>
<keyword evidence="1 7" id="KW-0489">Methyltransferase</keyword>
<organism evidence="7 8">
    <name type="scientific">Solitalea longa</name>
    <dbReference type="NCBI Taxonomy" id="2079460"/>
    <lineage>
        <taxon>Bacteria</taxon>
        <taxon>Pseudomonadati</taxon>
        <taxon>Bacteroidota</taxon>
        <taxon>Sphingobacteriia</taxon>
        <taxon>Sphingobacteriales</taxon>
        <taxon>Sphingobacteriaceae</taxon>
        <taxon>Solitalea</taxon>
    </lineage>
</organism>
<dbReference type="Gene3D" id="3.40.50.150">
    <property type="entry name" value="Vaccinia Virus protein VP39"/>
    <property type="match status" value="1"/>
</dbReference>
<dbReference type="SUPFAM" id="SSF53335">
    <property type="entry name" value="S-adenosyl-L-methionine-dependent methyltransferases"/>
    <property type="match status" value="1"/>
</dbReference>
<dbReference type="AlphaFoldDB" id="A0A2S5A4E1"/>
<feature type="domain" description="O-methyltransferase dimerisation" evidence="6">
    <location>
        <begin position="17"/>
        <end position="95"/>
    </location>
</feature>
<dbReference type="InterPro" id="IPR016461">
    <property type="entry name" value="COMT-like"/>
</dbReference>
<protein>
    <submittedName>
        <fullName evidence="7">Methyltransferase</fullName>
    </submittedName>
</protein>
<dbReference type="GO" id="GO:0032259">
    <property type="term" value="P:methylation"/>
    <property type="evidence" value="ECO:0007669"/>
    <property type="project" value="UniProtKB-KW"/>
</dbReference>
<evidence type="ECO:0000256" key="1">
    <source>
        <dbReference type="ARBA" id="ARBA00022603"/>
    </source>
</evidence>
<dbReference type="InterPro" id="IPR012967">
    <property type="entry name" value="COMT_dimerisation"/>
</dbReference>